<dbReference type="EMBL" id="MLJW01000078">
    <property type="protein sequence ID" value="OIR02070.1"/>
    <property type="molecule type" value="Genomic_DNA"/>
</dbReference>
<evidence type="ECO:0000256" key="1">
    <source>
        <dbReference type="SAM" id="MobiDB-lite"/>
    </source>
</evidence>
<proteinExistence type="predicted"/>
<dbReference type="InterPro" id="IPR036388">
    <property type="entry name" value="WH-like_DNA-bd_sf"/>
</dbReference>
<accession>A0A1J5SPT3</accession>
<evidence type="ECO:0000313" key="2">
    <source>
        <dbReference type="EMBL" id="OIR02070.1"/>
    </source>
</evidence>
<organism evidence="2">
    <name type="scientific">mine drainage metagenome</name>
    <dbReference type="NCBI Taxonomy" id="410659"/>
    <lineage>
        <taxon>unclassified sequences</taxon>
        <taxon>metagenomes</taxon>
        <taxon>ecological metagenomes</taxon>
    </lineage>
</organism>
<feature type="compositionally biased region" description="Acidic residues" evidence="1">
    <location>
        <begin position="104"/>
        <end position="113"/>
    </location>
</feature>
<sequence length="113" mass="12552">MSEKKEDPIRLFLLSALADGSLKAPHELARAFHATRAKPSDGPSAWRRYMNAIKQQATFMARSGALMFVRKGEPIHPDDVKGVVKLRLPLPGEAMPAPKPRDDDMWDGEDDGE</sequence>
<protein>
    <recommendedName>
        <fullName evidence="3">DUF3253 domain-containing protein</fullName>
    </recommendedName>
</protein>
<dbReference type="Pfam" id="PF11625">
    <property type="entry name" value="DUF3253"/>
    <property type="match status" value="1"/>
</dbReference>
<gene>
    <name evidence="2" type="ORF">GALL_159290</name>
</gene>
<name>A0A1J5SPT3_9ZZZZ</name>
<comment type="caution">
    <text evidence="2">The sequence shown here is derived from an EMBL/GenBank/DDBJ whole genome shotgun (WGS) entry which is preliminary data.</text>
</comment>
<dbReference type="InterPro" id="IPR021660">
    <property type="entry name" value="DUF3253"/>
</dbReference>
<reference evidence="2" key="1">
    <citation type="submission" date="2016-10" db="EMBL/GenBank/DDBJ databases">
        <title>Sequence of Gallionella enrichment culture.</title>
        <authorList>
            <person name="Poehlein A."/>
            <person name="Muehling M."/>
            <person name="Daniel R."/>
        </authorList>
    </citation>
    <scope>NUCLEOTIDE SEQUENCE</scope>
</reference>
<dbReference type="AlphaFoldDB" id="A0A1J5SPT3"/>
<feature type="region of interest" description="Disordered" evidence="1">
    <location>
        <begin position="90"/>
        <end position="113"/>
    </location>
</feature>
<dbReference type="Gene3D" id="1.10.10.10">
    <property type="entry name" value="Winged helix-like DNA-binding domain superfamily/Winged helix DNA-binding domain"/>
    <property type="match status" value="1"/>
</dbReference>
<dbReference type="InterPro" id="IPR036390">
    <property type="entry name" value="WH_DNA-bd_sf"/>
</dbReference>
<evidence type="ECO:0008006" key="3">
    <source>
        <dbReference type="Google" id="ProtNLM"/>
    </source>
</evidence>
<dbReference type="SUPFAM" id="SSF46785">
    <property type="entry name" value="Winged helix' DNA-binding domain"/>
    <property type="match status" value="1"/>
</dbReference>